<feature type="compositionally biased region" description="Basic and acidic residues" evidence="1">
    <location>
        <begin position="538"/>
        <end position="563"/>
    </location>
</feature>
<name>A0A1Q9D584_SYMMI</name>
<dbReference type="EMBL" id="LSRX01000721">
    <property type="protein sequence ID" value="OLP90267.1"/>
    <property type="molecule type" value="Genomic_DNA"/>
</dbReference>
<sequence>MRRSFVSPKELLLSALREALRRWHPDKVLAQLAQALPPQEKAKAGQKATALTQQLTVTKAAYAASRGTYAQKREAAEVEAVRAELASPEFLGLHLEGSFARPVVIVMVKLFENLLQLWLQASWEILHPFSKLNTFSVSGTVLAAVLEMGFTVTFMAPPGESSLIARLRKEYQTCKGGFNVAGLASLWPVKQFEIVFVQIWDASMKGNVCDLLSILISGSGGLRPNNSEGAEQFISCPQTSEPSFHPDLNAAIMALFVILSSLLGAHGNKFYSLLSEVNGCSLPVNDDWCTKLVALWDCDIPWNVQCTQQDHPMGASHNEATLQQTCLAQCQQAAAEPVAEPAAEPGTEDPMETAEPGTEPPIEPAVLEQAQFTAKLMAAIGQRADEAEAAGHVEKARNLRMVANKEAYIQLQTAGVPRDSQQVLAAEMAARQAAEDFKGKAIPFGVKVYFKPTDTREKTYAGKFDPKGIPGIFAGYVITTGQQWSRKYKVWDIAHVNLSMNAAVPCKLAQPYLTEVVVLPLKLEFPLKNEDERMNATLEGLKDNVDLQDKEIMGRDDGDRPPDGNDSDEGDEDDSPKKRKPPPEPGEGDDGGGIGDDAFDYYRAIDEIGDKMLARAEERDESSSSTALPKITGSDPLDDSGPTGRLIPKGGEEDPGDILHGLKELKLSSDDIEHWHKGSKGDGKIYLNDDGANRSYQATRQAYKNKSETERIGRAAAGKKLVDKLLDKIIFPKVVQCDKIDLEMGGLCAEGWEGAQDSVQQQLQDSFLEDVIPAVPGCSVFKEDWIRSMPCATSIPQSHRTKNAVVKPCFNAVVTRPVTRKEMINNPKVMEAVMKEWKGLWDQEVFDFTQTREYDDVVAEAKKKGERIHPARVHGFIYEKNYQLKEDDLARKFKGRSVVLGDQVKGQSMEAASFQDLGNSPATFDASRNICQKAEICYAKNYVSKKKDHWACVWDVVSPKEKQSHDKAKVQTVTYDMETYLDMTVKKYCDVIGFDPTKYSKRSITQSCRREETKHQSIILRGHRLAKVIDARGAAMMAGYVSLACEVTAKMAADIHTKCFTVRVFPASKVVTSGRLGYFVKGSGVKLRRRGNEMPLKVKIVDAPKELAAWFLIGVDDDNWWNGFAPGIDCAKEFAPGPEYDPNKQLNILRTGRQVRDALCSDLVIGEVPPEGCFLLFDDLHQRFALQFENLLRAYVENPARQSLCQCSTDEFKQTPYREVLDVLKRMAEICRHVASDKMDKFPLILEHFADEAVIKECTSAASTAIAEDEGGKPPYVILRLGSMPDDVDKPLAYAMNYLQASSAALHVLQRYLQRDQMDGAYYPWTTIDRHDLGMTVKEYVNFNVGPRLLQIETGLPLPDTFKMYAWNQLSVENGFTAECIRKRTAFKEGLRHKRPRHPRKVHNIQAKKSTMYGEMFHGDRPHFNAGTEGNSKPRTKGLTDLSRWALRVVVIKDVLNQKTNLNRYGFKTSTLYLTLSIDEAVHLQLVKELMKEKIERIVMREEEVNSNFGFPLNEDRTVKYKDVVLKNEDARKEDELVRKVDTPAEEVPAWKSQEGDHVELFATWSQLHVIGMTTGYCMFTLLHPIPAGTTEHALCIDPYSIVLLLGPSDSPIALLALMVDFNIQMQAKFVDKLNKNRAKAKSQAKRPPPEPKGKDQDVNSEFNNDESSGKVPMVDTTIVISAVFAYYTNALRNMAVLISYEVVEEDFNAETDTIFSGLKIDEVTLQHYHDSIETLGIECGDEAEAAEVADSESETLQKAVTAGSHLSQFQANQGEDTAGYMENKCGEDTLNLSFFVDKLVAADHLHAGSAFLMKAYSSRLHQLSHNLEFHAKAALALHDETNGLAHHFVAHLRHQDNARRAAAEKVALDSHTLHLKTSVHKMLHEAARSDLTDKQRARLSKLDEKHHEAIHGESKDSMCVNHAQRLQQIPDDSPLNSPVVEDYVACLCERNEPYLVCQAKHGAAVNQVARQMAALLANASQSLRMDMRKAAQHMMAQSLQLPEPIENLSQVALAEQQRIAFGICKKAFACKMCVAGVCSDKKKWMSR</sequence>
<organism evidence="2 3">
    <name type="scientific">Symbiodinium microadriaticum</name>
    <name type="common">Dinoflagellate</name>
    <name type="synonym">Zooxanthella microadriatica</name>
    <dbReference type="NCBI Taxonomy" id="2951"/>
    <lineage>
        <taxon>Eukaryota</taxon>
        <taxon>Sar</taxon>
        <taxon>Alveolata</taxon>
        <taxon>Dinophyceae</taxon>
        <taxon>Suessiales</taxon>
        <taxon>Symbiodiniaceae</taxon>
        <taxon>Symbiodinium</taxon>
    </lineage>
</organism>
<protein>
    <submittedName>
        <fullName evidence="2">Uncharacterized protein</fullName>
    </submittedName>
</protein>
<feature type="region of interest" description="Disordered" evidence="1">
    <location>
        <begin position="337"/>
        <end position="359"/>
    </location>
</feature>
<evidence type="ECO:0000313" key="2">
    <source>
        <dbReference type="EMBL" id="OLP90267.1"/>
    </source>
</evidence>
<proteinExistence type="predicted"/>
<evidence type="ECO:0000256" key="1">
    <source>
        <dbReference type="SAM" id="MobiDB-lite"/>
    </source>
</evidence>
<evidence type="ECO:0000313" key="3">
    <source>
        <dbReference type="Proteomes" id="UP000186817"/>
    </source>
</evidence>
<accession>A0A1Q9D584</accession>
<feature type="compositionally biased region" description="Basic and acidic residues" evidence="1">
    <location>
        <begin position="1648"/>
        <end position="1658"/>
    </location>
</feature>
<comment type="caution">
    <text evidence="2">The sequence shown here is derived from an EMBL/GenBank/DDBJ whole genome shotgun (WGS) entry which is preliminary data.</text>
</comment>
<keyword evidence="3" id="KW-1185">Reference proteome</keyword>
<feature type="region of interest" description="Disordered" evidence="1">
    <location>
        <begin position="1639"/>
        <end position="1669"/>
    </location>
</feature>
<gene>
    <name evidence="2" type="ORF">AK812_SmicGene28187</name>
</gene>
<feature type="compositionally biased region" description="Acidic residues" evidence="1">
    <location>
        <begin position="565"/>
        <end position="574"/>
    </location>
</feature>
<dbReference type="Proteomes" id="UP000186817">
    <property type="component" value="Unassembled WGS sequence"/>
</dbReference>
<dbReference type="OrthoDB" id="10533782at2759"/>
<feature type="region of interest" description="Disordered" evidence="1">
    <location>
        <begin position="615"/>
        <end position="658"/>
    </location>
</feature>
<feature type="region of interest" description="Disordered" evidence="1">
    <location>
        <begin position="538"/>
        <end position="598"/>
    </location>
</feature>
<reference evidence="2 3" key="1">
    <citation type="submission" date="2016-02" db="EMBL/GenBank/DDBJ databases">
        <title>Genome analysis of coral dinoflagellate symbionts highlights evolutionary adaptations to a symbiotic lifestyle.</title>
        <authorList>
            <person name="Aranda M."/>
            <person name="Li Y."/>
            <person name="Liew Y.J."/>
            <person name="Baumgarten S."/>
            <person name="Simakov O."/>
            <person name="Wilson M."/>
            <person name="Piel J."/>
            <person name="Ashoor H."/>
            <person name="Bougouffa S."/>
            <person name="Bajic V.B."/>
            <person name="Ryu T."/>
            <person name="Ravasi T."/>
            <person name="Bayer T."/>
            <person name="Micklem G."/>
            <person name="Kim H."/>
            <person name="Bhak J."/>
            <person name="Lajeunesse T.C."/>
            <person name="Voolstra C.R."/>
        </authorList>
    </citation>
    <scope>NUCLEOTIDE SEQUENCE [LARGE SCALE GENOMIC DNA]</scope>
    <source>
        <strain evidence="2 3">CCMP2467</strain>
    </source>
</reference>